<dbReference type="GeneID" id="28491869"/>
<gene>
    <name evidence="3" type="ORF">TQ32_08485</name>
</gene>
<evidence type="ECO:0000313" key="3">
    <source>
        <dbReference type="EMBL" id="AMM54509.1"/>
    </source>
</evidence>
<reference evidence="3 4" key="2">
    <citation type="journal article" date="2016" name="Int. J. Syst. Evol. Microbiol.">
        <title>Pyrococcus kukulkanii sp. nov., a hyperthermophilic, piezophilic archaeon isolated from a deep-sea hydrothermal vent.</title>
        <authorList>
            <person name="Callac N."/>
            <person name="Oger P."/>
            <person name="Lesongeur F."/>
            <person name="Rattray J.E."/>
            <person name="Vannier P."/>
            <person name="Michoud G."/>
            <person name="Beauverger M."/>
            <person name="Gayet N."/>
            <person name="Rouxel O."/>
            <person name="Jebbar M."/>
            <person name="Godfroy A."/>
        </authorList>
    </citation>
    <scope>NUCLEOTIDE SEQUENCE [LARGE SCALE GENOMIC DNA]</scope>
    <source>
        <strain evidence="3 4">NCB100</strain>
    </source>
</reference>
<dbReference type="PANTHER" id="PTHR13420">
    <property type="entry name" value="UPF0235 PROTEIN C15ORF40"/>
    <property type="match status" value="1"/>
</dbReference>
<dbReference type="EMBL" id="CP010835">
    <property type="protein sequence ID" value="AMM54509.1"/>
    <property type="molecule type" value="Genomic_DNA"/>
</dbReference>
<dbReference type="RefSeq" id="WP_068323464.1">
    <property type="nucleotide sequence ID" value="NZ_CP010835.1"/>
</dbReference>
<reference evidence="4" key="1">
    <citation type="submission" date="2015-02" db="EMBL/GenBank/DDBJ databases">
        <title>Pyrococcus kukulkanii sp. nov., a novel hyperthermophilic archaeon isolated from a deep-sea hydrothermal vent at the Guaymas Basin.</title>
        <authorList>
            <person name="Oger P.M."/>
            <person name="Callac N."/>
            <person name="Jebbar M."/>
            <person name="Godfroy A."/>
        </authorList>
    </citation>
    <scope>NUCLEOTIDE SEQUENCE [LARGE SCALE GENOMIC DNA]</scope>
    <source>
        <strain evidence="4">NCB100</strain>
    </source>
</reference>
<dbReference type="OrthoDB" id="53248at2157"/>
<dbReference type="GO" id="GO:0005737">
    <property type="term" value="C:cytoplasm"/>
    <property type="evidence" value="ECO:0007669"/>
    <property type="project" value="TreeGrafter"/>
</dbReference>
<dbReference type="KEGG" id="pyc:TQ32_08485"/>
<dbReference type="PANTHER" id="PTHR13420:SF7">
    <property type="entry name" value="UPF0235 PROTEIN C15ORF40"/>
    <property type="match status" value="1"/>
</dbReference>
<organism evidence="3 4">
    <name type="scientific">Pyrococcus kukulkanii</name>
    <dbReference type="NCBI Taxonomy" id="1609559"/>
    <lineage>
        <taxon>Archaea</taxon>
        <taxon>Methanobacteriati</taxon>
        <taxon>Methanobacteriota</taxon>
        <taxon>Thermococci</taxon>
        <taxon>Thermococcales</taxon>
        <taxon>Thermococcaceae</taxon>
        <taxon>Pyrococcus</taxon>
    </lineage>
</organism>
<dbReference type="Proteomes" id="UP000070587">
    <property type="component" value="Chromosome"/>
</dbReference>
<sequence>MLKETGKGTIIQIIVKPNAKENKIEGIDPWRNRLKVSVKAPPVGGKANKELVKFLSRFFGAEVEIIRGETSREKDILVKLKIEEVKRALKF</sequence>
<dbReference type="HAMAP" id="MF_00634">
    <property type="entry name" value="UPF0235"/>
    <property type="match status" value="1"/>
</dbReference>
<dbReference type="PATRIC" id="fig|1609559.3.peg.1770"/>
<accession>A0A127BCI2</accession>
<protein>
    <recommendedName>
        <fullName evidence="2">UPF0235 protein TQ32_08485</fullName>
    </recommendedName>
</protein>
<dbReference type="SMART" id="SM01152">
    <property type="entry name" value="DUF167"/>
    <property type="match status" value="1"/>
</dbReference>
<dbReference type="NCBIfam" id="TIGR00251">
    <property type="entry name" value="DUF167 family protein"/>
    <property type="match status" value="1"/>
</dbReference>
<comment type="similarity">
    <text evidence="1 2">Belongs to the UPF0235 family.</text>
</comment>
<dbReference type="SUPFAM" id="SSF69786">
    <property type="entry name" value="YggU-like"/>
    <property type="match status" value="1"/>
</dbReference>
<dbReference type="Gene3D" id="3.30.1200.10">
    <property type="entry name" value="YggU-like"/>
    <property type="match status" value="1"/>
</dbReference>
<dbReference type="InterPro" id="IPR003746">
    <property type="entry name" value="DUF167"/>
</dbReference>
<name>A0A127BCI2_9EURY</name>
<dbReference type="STRING" id="1609559.TQ32_08485"/>
<evidence type="ECO:0000256" key="1">
    <source>
        <dbReference type="ARBA" id="ARBA00010364"/>
    </source>
</evidence>
<evidence type="ECO:0000313" key="4">
    <source>
        <dbReference type="Proteomes" id="UP000070587"/>
    </source>
</evidence>
<evidence type="ECO:0000256" key="2">
    <source>
        <dbReference type="HAMAP-Rule" id="MF_00634"/>
    </source>
</evidence>
<dbReference type="Pfam" id="PF02594">
    <property type="entry name" value="DUF167"/>
    <property type="match status" value="1"/>
</dbReference>
<proteinExistence type="inferred from homology"/>
<dbReference type="AlphaFoldDB" id="A0A127BCI2"/>
<dbReference type="InterPro" id="IPR036591">
    <property type="entry name" value="YggU-like_sf"/>
</dbReference>